<sequence>MVAVRYSSSFIDALYTSTTPNQKSNTTTTTTTPSPSETTTIITVINGFLTALRTKSASAFEKYCIRAGGMSLWPPSSTLPRFCTIGTFVEQITRVQADLDECIWDAEVKVYEPGNLAAVWAPFRANIDGVVHHVGVELFILHKMEGTWKVTGLADSCRLPTEEESVLLL</sequence>
<comment type="caution">
    <text evidence="1">The sequence shown here is derived from an EMBL/GenBank/DDBJ whole genome shotgun (WGS) entry which is preliminary data.</text>
</comment>
<dbReference type="Proteomes" id="UP000247233">
    <property type="component" value="Unassembled WGS sequence"/>
</dbReference>
<dbReference type="VEuPathDB" id="FungiDB:BO70DRAFT_390004"/>
<gene>
    <name evidence="1" type="ORF">BO70DRAFT_390004</name>
</gene>
<accession>A0A317V5Y5</accession>
<dbReference type="GeneID" id="37068359"/>
<evidence type="ECO:0008006" key="3">
    <source>
        <dbReference type="Google" id="ProtNLM"/>
    </source>
</evidence>
<organism evidence="1 2">
    <name type="scientific">Aspergillus heteromorphus CBS 117.55</name>
    <dbReference type="NCBI Taxonomy" id="1448321"/>
    <lineage>
        <taxon>Eukaryota</taxon>
        <taxon>Fungi</taxon>
        <taxon>Dikarya</taxon>
        <taxon>Ascomycota</taxon>
        <taxon>Pezizomycotina</taxon>
        <taxon>Eurotiomycetes</taxon>
        <taxon>Eurotiomycetidae</taxon>
        <taxon>Eurotiales</taxon>
        <taxon>Aspergillaceae</taxon>
        <taxon>Aspergillus</taxon>
        <taxon>Aspergillus subgen. Circumdati</taxon>
    </lineage>
</organism>
<dbReference type="EMBL" id="MSFL01000032">
    <property type="protein sequence ID" value="PWY69734.1"/>
    <property type="molecule type" value="Genomic_DNA"/>
</dbReference>
<evidence type="ECO:0000313" key="1">
    <source>
        <dbReference type="EMBL" id="PWY69734.1"/>
    </source>
</evidence>
<keyword evidence="2" id="KW-1185">Reference proteome</keyword>
<name>A0A317V5Y5_9EURO</name>
<dbReference type="RefSeq" id="XP_025395686.1">
    <property type="nucleotide sequence ID" value="XM_025546122.1"/>
</dbReference>
<dbReference type="SUPFAM" id="SSF54427">
    <property type="entry name" value="NTF2-like"/>
    <property type="match status" value="1"/>
</dbReference>
<dbReference type="AlphaFoldDB" id="A0A317V5Y5"/>
<protein>
    <recommendedName>
        <fullName evidence="3">SnoaL-like domain-containing protein</fullName>
    </recommendedName>
</protein>
<reference evidence="1 2" key="1">
    <citation type="submission" date="2016-12" db="EMBL/GenBank/DDBJ databases">
        <title>The genomes of Aspergillus section Nigri reveals drivers in fungal speciation.</title>
        <authorList>
            <consortium name="DOE Joint Genome Institute"/>
            <person name="Vesth T.C."/>
            <person name="Nybo J."/>
            <person name="Theobald S."/>
            <person name="Brandl J."/>
            <person name="Frisvad J.C."/>
            <person name="Nielsen K.F."/>
            <person name="Lyhne E.K."/>
            <person name="Kogle M.E."/>
            <person name="Kuo A."/>
            <person name="Riley R."/>
            <person name="Clum A."/>
            <person name="Nolan M."/>
            <person name="Lipzen A."/>
            <person name="Salamov A."/>
            <person name="Henrissat B."/>
            <person name="Wiebenga A."/>
            <person name="De Vries R.P."/>
            <person name="Grigoriev I.V."/>
            <person name="Mortensen U.H."/>
            <person name="Andersen M.R."/>
            <person name="Baker S.E."/>
        </authorList>
    </citation>
    <scope>NUCLEOTIDE SEQUENCE [LARGE SCALE GENOMIC DNA]</scope>
    <source>
        <strain evidence="1 2">CBS 117.55</strain>
    </source>
</reference>
<dbReference type="InterPro" id="IPR032710">
    <property type="entry name" value="NTF2-like_dom_sf"/>
</dbReference>
<proteinExistence type="predicted"/>
<evidence type="ECO:0000313" key="2">
    <source>
        <dbReference type="Proteomes" id="UP000247233"/>
    </source>
</evidence>
<dbReference type="Gene3D" id="3.10.450.50">
    <property type="match status" value="1"/>
</dbReference>
<dbReference type="OrthoDB" id="2896390at2759"/>